<name>A0A9W8P704_9AGAR</name>
<feature type="non-terminal residue" evidence="2">
    <location>
        <position position="1"/>
    </location>
</feature>
<proteinExistence type="predicted"/>
<evidence type="ECO:0000313" key="2">
    <source>
        <dbReference type="EMBL" id="KAJ3748336.1"/>
    </source>
</evidence>
<comment type="caution">
    <text evidence="2">The sequence shown here is derived from an EMBL/GenBank/DDBJ whole genome shotgun (WGS) entry which is preliminary data.</text>
</comment>
<evidence type="ECO:0000313" key="3">
    <source>
        <dbReference type="Proteomes" id="UP001142393"/>
    </source>
</evidence>
<dbReference type="InterPro" id="IPR041577">
    <property type="entry name" value="RT_RNaseH_2"/>
</dbReference>
<evidence type="ECO:0000259" key="1">
    <source>
        <dbReference type="Pfam" id="PF17919"/>
    </source>
</evidence>
<dbReference type="EMBL" id="JANVFU010000002">
    <property type="protein sequence ID" value="KAJ3748336.1"/>
    <property type="molecule type" value="Genomic_DNA"/>
</dbReference>
<gene>
    <name evidence="2" type="ORF">DFH05DRAFT_1390993</name>
</gene>
<dbReference type="AlphaFoldDB" id="A0A9W8P704"/>
<accession>A0A9W8P704</accession>
<reference evidence="2 3" key="1">
    <citation type="journal article" date="2023" name="Proc. Natl. Acad. Sci. U.S.A.">
        <title>A global phylogenomic analysis of the shiitake genus Lentinula.</title>
        <authorList>
            <person name="Sierra-Patev S."/>
            <person name="Min B."/>
            <person name="Naranjo-Ortiz M."/>
            <person name="Looney B."/>
            <person name="Konkel Z."/>
            <person name="Slot J.C."/>
            <person name="Sakamoto Y."/>
            <person name="Steenwyk J.L."/>
            <person name="Rokas A."/>
            <person name="Carro J."/>
            <person name="Camarero S."/>
            <person name="Ferreira P."/>
            <person name="Molpeceres G."/>
            <person name="Ruiz-Duenas F.J."/>
            <person name="Serrano A."/>
            <person name="Henrissat B."/>
            <person name="Drula E."/>
            <person name="Hughes K.W."/>
            <person name="Mata J.L."/>
            <person name="Ishikawa N.K."/>
            <person name="Vargas-Isla R."/>
            <person name="Ushijima S."/>
            <person name="Smith C.A."/>
            <person name="Donoghue J."/>
            <person name="Ahrendt S."/>
            <person name="Andreopoulos W."/>
            <person name="He G."/>
            <person name="LaButti K."/>
            <person name="Lipzen A."/>
            <person name="Ng V."/>
            <person name="Riley R."/>
            <person name="Sandor L."/>
            <person name="Barry K."/>
            <person name="Martinez A.T."/>
            <person name="Xiao Y."/>
            <person name="Gibbons J.G."/>
            <person name="Terashima K."/>
            <person name="Grigoriev I.V."/>
            <person name="Hibbett D."/>
        </authorList>
    </citation>
    <scope>NUCLEOTIDE SEQUENCE [LARGE SCALE GENOMIC DNA]</scope>
    <source>
        <strain evidence="2 3">TFB7810</strain>
    </source>
</reference>
<dbReference type="Pfam" id="PF17919">
    <property type="entry name" value="RT_RNaseH_2"/>
    <property type="match status" value="1"/>
</dbReference>
<organism evidence="2 3">
    <name type="scientific">Lentinula detonsa</name>
    <dbReference type="NCBI Taxonomy" id="2804962"/>
    <lineage>
        <taxon>Eukaryota</taxon>
        <taxon>Fungi</taxon>
        <taxon>Dikarya</taxon>
        <taxon>Basidiomycota</taxon>
        <taxon>Agaricomycotina</taxon>
        <taxon>Agaricomycetes</taxon>
        <taxon>Agaricomycetidae</taxon>
        <taxon>Agaricales</taxon>
        <taxon>Marasmiineae</taxon>
        <taxon>Omphalotaceae</taxon>
        <taxon>Lentinula</taxon>
    </lineage>
</organism>
<sequence length="60" mass="6828">IVVGVDSASMGAGWSMNQIQDQQKQISLYGSCTFNKQEQNYGQPKTELYGIFRAFKELRH</sequence>
<feature type="domain" description="Reverse transcriptase/retrotransposon-derived protein RNase H-like" evidence="1">
    <location>
        <begin position="2"/>
        <end position="60"/>
    </location>
</feature>
<dbReference type="Proteomes" id="UP001142393">
    <property type="component" value="Unassembled WGS sequence"/>
</dbReference>
<protein>
    <recommendedName>
        <fullName evidence="1">Reverse transcriptase/retrotransposon-derived protein RNase H-like domain-containing protein</fullName>
    </recommendedName>
</protein>
<keyword evidence="3" id="KW-1185">Reference proteome</keyword>